<feature type="compositionally biased region" description="Basic and acidic residues" evidence="1">
    <location>
        <begin position="1"/>
        <end position="12"/>
    </location>
</feature>
<protein>
    <submittedName>
        <fullName evidence="3">Amidohydrolase family protein</fullName>
    </submittedName>
</protein>
<dbReference type="InterPro" id="IPR013108">
    <property type="entry name" value="Amidohydro_3"/>
</dbReference>
<dbReference type="EMBL" id="BAAAQK010000001">
    <property type="protein sequence ID" value="GAA1826530.1"/>
    <property type="molecule type" value="Genomic_DNA"/>
</dbReference>
<organism evidence="3 4">
    <name type="scientific">Pseudonocardia ailaonensis</name>
    <dbReference type="NCBI Taxonomy" id="367279"/>
    <lineage>
        <taxon>Bacteria</taxon>
        <taxon>Bacillati</taxon>
        <taxon>Actinomycetota</taxon>
        <taxon>Actinomycetes</taxon>
        <taxon>Pseudonocardiales</taxon>
        <taxon>Pseudonocardiaceae</taxon>
        <taxon>Pseudonocardia</taxon>
    </lineage>
</organism>
<feature type="domain" description="Amidohydrolase 3" evidence="2">
    <location>
        <begin position="52"/>
        <end position="521"/>
    </location>
</feature>
<evidence type="ECO:0000256" key="1">
    <source>
        <dbReference type="SAM" id="MobiDB-lite"/>
    </source>
</evidence>
<evidence type="ECO:0000313" key="4">
    <source>
        <dbReference type="Proteomes" id="UP001500449"/>
    </source>
</evidence>
<dbReference type="Pfam" id="PF07969">
    <property type="entry name" value="Amidohydro_3"/>
    <property type="match status" value="1"/>
</dbReference>
<reference evidence="3 4" key="1">
    <citation type="journal article" date="2019" name="Int. J. Syst. Evol. Microbiol.">
        <title>The Global Catalogue of Microorganisms (GCM) 10K type strain sequencing project: providing services to taxonomists for standard genome sequencing and annotation.</title>
        <authorList>
            <consortium name="The Broad Institute Genomics Platform"/>
            <consortium name="The Broad Institute Genome Sequencing Center for Infectious Disease"/>
            <person name="Wu L."/>
            <person name="Ma J."/>
        </authorList>
    </citation>
    <scope>NUCLEOTIDE SEQUENCE [LARGE SCALE GENOMIC DNA]</scope>
    <source>
        <strain evidence="3 4">JCM 16009</strain>
    </source>
</reference>
<gene>
    <name evidence="3" type="ORF">GCM10009836_00170</name>
</gene>
<dbReference type="Proteomes" id="UP001500449">
    <property type="component" value="Unassembled WGS sequence"/>
</dbReference>
<dbReference type="Gene3D" id="2.30.40.10">
    <property type="entry name" value="Urease, subunit C, domain 1"/>
    <property type="match status" value="1"/>
</dbReference>
<dbReference type="SUPFAM" id="SSF51338">
    <property type="entry name" value="Composite domain of metallo-dependent hydrolases"/>
    <property type="match status" value="2"/>
</dbReference>
<dbReference type="Gene3D" id="3.20.20.140">
    <property type="entry name" value="Metal-dependent hydrolases"/>
    <property type="match status" value="2"/>
</dbReference>
<comment type="caution">
    <text evidence="3">The sequence shown here is derived from an EMBL/GenBank/DDBJ whole genome shotgun (WGS) entry which is preliminary data.</text>
</comment>
<name>A0ABN2MI87_9PSEU</name>
<feature type="region of interest" description="Disordered" evidence="1">
    <location>
        <begin position="1"/>
        <end position="28"/>
    </location>
</feature>
<dbReference type="InterPro" id="IPR050378">
    <property type="entry name" value="Metallo-dep_Hydrolases_sf"/>
</dbReference>
<dbReference type="InterPro" id="IPR011059">
    <property type="entry name" value="Metal-dep_hydrolase_composite"/>
</dbReference>
<dbReference type="InterPro" id="IPR032466">
    <property type="entry name" value="Metal_Hydrolase"/>
</dbReference>
<sequence length="573" mass="61993">MQAHKPDSRGDLIVRGGTLVDGTGGPRRRADVRVKGGVVAEIGPDLAPDGEQEIDAGGAFVTPGFIDGHTHYDPSLFWDPSCDPMPQHGVTSILFGNCSLSLAPVRASDKAGLSTTFAVIEEIPELGFSDHIPWDWESYPEYVGSMSSRGFGVNVAGLVGLSALRLYVLGAEAWERPSTPQERTQIAALLDEALRGGASGFSTSYFDRGADGRLVPSSQADDAELEALLAVTGRHRGHFEILSAMMDHPTSMAQLEHHARMCGVADVAMTWNGFIDWDKDPSIIEGYLALAKRLQGDGLRAYPTISTHPQEFMANWQGGMGFISVPAWNELLQAADEAAQSRLLADPQWRARAAADWDAVPKTTFPHHELDRVRIETVERPDLEKFVGETFGDWARHHGGHPSDALADWLELNGLHPGLAYTTGNANHERIGAFLDDPATVVSASDAGAHIISHCNTGDTTLMLTRYVRERGDLSLEKAVAEMTSRPADLYGFADIGRLEVGRRGDLTVFDLDALSFGRPEAVFDFPGGAKRYRRPAGGYRATAVNGVLTQVDGKATENLPGAWLPGKEPVRI</sequence>
<keyword evidence="4" id="KW-1185">Reference proteome</keyword>
<dbReference type="PANTHER" id="PTHR11647">
    <property type="entry name" value="HYDRANTOINASE/DIHYDROPYRIMIDINASE FAMILY MEMBER"/>
    <property type="match status" value="1"/>
</dbReference>
<dbReference type="RefSeq" id="WP_344411398.1">
    <property type="nucleotide sequence ID" value="NZ_BAAAQK010000001.1"/>
</dbReference>
<accession>A0ABN2MI87</accession>
<evidence type="ECO:0000313" key="3">
    <source>
        <dbReference type="EMBL" id="GAA1826530.1"/>
    </source>
</evidence>
<dbReference type="SUPFAM" id="SSF51556">
    <property type="entry name" value="Metallo-dependent hydrolases"/>
    <property type="match status" value="1"/>
</dbReference>
<proteinExistence type="predicted"/>
<evidence type="ECO:0000259" key="2">
    <source>
        <dbReference type="Pfam" id="PF07969"/>
    </source>
</evidence>
<dbReference type="PANTHER" id="PTHR11647:SF1">
    <property type="entry name" value="COLLAPSIN RESPONSE MEDIATOR PROTEIN"/>
    <property type="match status" value="1"/>
</dbReference>